<dbReference type="SUPFAM" id="SSF110849">
    <property type="entry name" value="ParB/Sulfiredoxin"/>
    <property type="match status" value="1"/>
</dbReference>
<proteinExistence type="predicted"/>
<accession>A0ABT1R769</accession>
<feature type="domain" description="ParB-like N-terminal" evidence="1">
    <location>
        <begin position="5"/>
        <end position="98"/>
    </location>
</feature>
<dbReference type="Proteomes" id="UP000996601">
    <property type="component" value="Unassembled WGS sequence"/>
</dbReference>
<dbReference type="EMBL" id="WHSB02000004">
    <property type="protein sequence ID" value="MCQ4630904.1"/>
    <property type="molecule type" value="Genomic_DNA"/>
</dbReference>
<comment type="caution">
    <text evidence="2">The sequence shown here is derived from an EMBL/GenBank/DDBJ whole genome shotgun (WGS) entry which is preliminary data.</text>
</comment>
<dbReference type="Pfam" id="PF02195">
    <property type="entry name" value="ParB_N"/>
    <property type="match status" value="1"/>
</dbReference>
<dbReference type="InterPro" id="IPR036086">
    <property type="entry name" value="ParB/Sulfiredoxin_sf"/>
</dbReference>
<evidence type="ECO:0000313" key="2">
    <source>
        <dbReference type="EMBL" id="MCQ4630904.1"/>
    </source>
</evidence>
<evidence type="ECO:0000259" key="1">
    <source>
        <dbReference type="SMART" id="SM00470"/>
    </source>
</evidence>
<keyword evidence="3" id="KW-1185">Reference proteome</keyword>
<protein>
    <submittedName>
        <fullName evidence="2">ParB N-terminal domain-containing protein</fullName>
    </submittedName>
</protein>
<dbReference type="InterPro" id="IPR050336">
    <property type="entry name" value="Chromosome_partition/occlusion"/>
</dbReference>
<dbReference type="CDD" id="cd16409">
    <property type="entry name" value="ParB_N_like"/>
    <property type="match status" value="1"/>
</dbReference>
<sequence length="287" mass="31226">MASFKTIPVSSIFVGERARPVDEEVATAIAASMADRGLINPLTVRSTPAANGGTTPWTLIAGGHRLFGAKLNKWEEIDVIVVSADAEEAQLIEISENLYRNDLTALDRGIFVAKFRELYEEKFGKIGRGGDRKSNRNDCGLIFTPGREISDRIKDRFGFGQRTYEYASRIGLKLHPALRNAVRGTDAENDQKLLLKLAGLPEAKQAGIAAGLKIEPDVRKVLGADKPAAPPIDLQAALLKKLTAAWDEADEQTRYEFLVHAGIDPLDISGTALGDMMDEARREAVAA</sequence>
<organism evidence="2 3">
    <name type="scientific">Shinella lacus</name>
    <dbReference type="NCBI Taxonomy" id="2654216"/>
    <lineage>
        <taxon>Bacteria</taxon>
        <taxon>Pseudomonadati</taxon>
        <taxon>Pseudomonadota</taxon>
        <taxon>Alphaproteobacteria</taxon>
        <taxon>Hyphomicrobiales</taxon>
        <taxon>Rhizobiaceae</taxon>
        <taxon>Shinella</taxon>
    </lineage>
</organism>
<dbReference type="InterPro" id="IPR003115">
    <property type="entry name" value="ParB_N"/>
</dbReference>
<gene>
    <name evidence="2" type="ORF">GB927_012695</name>
</gene>
<dbReference type="SMART" id="SM00470">
    <property type="entry name" value="ParB"/>
    <property type="match status" value="1"/>
</dbReference>
<reference evidence="2" key="1">
    <citation type="submission" date="2021-07" db="EMBL/GenBank/DDBJ databases">
        <title>Shinella sp. nov., a novel member of the genus Shinella from water.</title>
        <authorList>
            <person name="Deng Y."/>
        </authorList>
    </citation>
    <scope>NUCLEOTIDE SEQUENCE</scope>
    <source>
        <strain evidence="2">CPCC 100929</strain>
    </source>
</reference>
<name>A0ABT1R769_9HYPH</name>
<dbReference type="PANTHER" id="PTHR33375:SF1">
    <property type="entry name" value="CHROMOSOME-PARTITIONING PROTEIN PARB-RELATED"/>
    <property type="match status" value="1"/>
</dbReference>
<dbReference type="RefSeq" id="WP_256117335.1">
    <property type="nucleotide sequence ID" value="NZ_WHSB02000004.1"/>
</dbReference>
<evidence type="ECO:0000313" key="3">
    <source>
        <dbReference type="Proteomes" id="UP000996601"/>
    </source>
</evidence>
<dbReference type="Gene3D" id="3.90.1530.10">
    <property type="entry name" value="Conserved hypothetical protein from pyrococcus furiosus pfu- 392566-001, ParB domain"/>
    <property type="match status" value="1"/>
</dbReference>
<dbReference type="PANTHER" id="PTHR33375">
    <property type="entry name" value="CHROMOSOME-PARTITIONING PROTEIN PARB-RELATED"/>
    <property type="match status" value="1"/>
</dbReference>